<dbReference type="OrthoDB" id="4136194at2759"/>
<dbReference type="Proteomes" id="UP000054383">
    <property type="component" value="Unassembled WGS sequence"/>
</dbReference>
<dbReference type="GO" id="GO:0030638">
    <property type="term" value="P:polyketide metabolic process"/>
    <property type="evidence" value="ECO:0007669"/>
    <property type="project" value="InterPro"/>
</dbReference>
<name>A0A0U1M7Z0_TALIS</name>
<evidence type="ECO:0000313" key="3">
    <source>
        <dbReference type="Proteomes" id="UP000054383"/>
    </source>
</evidence>
<reference evidence="2 3" key="1">
    <citation type="submission" date="2015-04" db="EMBL/GenBank/DDBJ databases">
        <authorList>
            <person name="Syromyatnikov M.Y."/>
            <person name="Popov V.N."/>
        </authorList>
    </citation>
    <scope>NUCLEOTIDE SEQUENCE [LARGE SCALE GENOMIC DNA]</scope>
    <source>
        <strain evidence="2">WF-38-12</strain>
    </source>
</reference>
<evidence type="ECO:0000313" key="2">
    <source>
        <dbReference type="EMBL" id="CRG91733.1"/>
    </source>
</evidence>
<dbReference type="Pfam" id="PF07366">
    <property type="entry name" value="SnoaL"/>
    <property type="match status" value="1"/>
</dbReference>
<organism evidence="2 3">
    <name type="scientific">Talaromyces islandicus</name>
    <name type="common">Penicillium islandicum</name>
    <dbReference type="NCBI Taxonomy" id="28573"/>
    <lineage>
        <taxon>Eukaryota</taxon>
        <taxon>Fungi</taxon>
        <taxon>Dikarya</taxon>
        <taxon>Ascomycota</taxon>
        <taxon>Pezizomycotina</taxon>
        <taxon>Eurotiomycetes</taxon>
        <taxon>Eurotiomycetidae</taxon>
        <taxon>Eurotiales</taxon>
        <taxon>Trichocomaceae</taxon>
        <taxon>Talaromyces</taxon>
        <taxon>Talaromyces sect. Islandici</taxon>
    </lineage>
</organism>
<accession>A0A0U1M7Z0</accession>
<dbReference type="OMA" id="WVLGDLN"/>
<evidence type="ECO:0000256" key="1">
    <source>
        <dbReference type="SAM" id="MobiDB-lite"/>
    </source>
</evidence>
<gene>
    <name evidence="2" type="ORF">PISL3812_08785</name>
</gene>
<dbReference type="Gene3D" id="3.10.450.50">
    <property type="match status" value="1"/>
</dbReference>
<feature type="region of interest" description="Disordered" evidence="1">
    <location>
        <begin position="1"/>
        <end position="26"/>
    </location>
</feature>
<dbReference type="InterPro" id="IPR009959">
    <property type="entry name" value="Cyclase_SnoaL-like"/>
</dbReference>
<sequence length="176" mass="19472">MGSSNDPTSAAAKAANKPTPVVETDLNPANLSPQKNVVRRFYKDMWDKHDTSIVPDLIHPDFTFRGSLGPVLVGHAEFASYVRWLTGVLDSYTSDILDLVEEGSKVVGKLRFHGIQKGHLFGQPPTEEWVWWIAAAIFTFEDGKIKDLWVLGDVYGLVGRLKKSDSEIEFVADGAV</sequence>
<dbReference type="EMBL" id="CVMT01000010">
    <property type="protein sequence ID" value="CRG91733.1"/>
    <property type="molecule type" value="Genomic_DNA"/>
</dbReference>
<evidence type="ECO:0008006" key="4">
    <source>
        <dbReference type="Google" id="ProtNLM"/>
    </source>
</evidence>
<dbReference type="SUPFAM" id="SSF54427">
    <property type="entry name" value="NTF2-like"/>
    <property type="match status" value="1"/>
</dbReference>
<dbReference type="PANTHER" id="PTHR38436:SF1">
    <property type="entry name" value="ESTER CYCLASE"/>
    <property type="match status" value="1"/>
</dbReference>
<protein>
    <recommendedName>
        <fullName evidence="4">SnoaL-like domain-containing protein</fullName>
    </recommendedName>
</protein>
<keyword evidence="3" id="KW-1185">Reference proteome</keyword>
<dbReference type="AlphaFoldDB" id="A0A0U1M7Z0"/>
<dbReference type="PANTHER" id="PTHR38436">
    <property type="entry name" value="POLYKETIDE CYCLASE SNOAL-LIKE DOMAIN"/>
    <property type="match status" value="1"/>
</dbReference>
<dbReference type="InterPro" id="IPR032710">
    <property type="entry name" value="NTF2-like_dom_sf"/>
</dbReference>
<proteinExistence type="predicted"/>